<sequence length="249" mass="28916">MCHKEVLTQFASLCRNILQGKYVGVYLHGSLAMGCYQYGRSDIDILVIVNSPITKQEKKHLIHHLMSLEADYQVQFEMSVIDKAVLFPFQFPTPFELHYSVYHKYHYENEEDYLCDQGTDKDVAAHLVVTLHRGMTVDGPNMEEVIPTIDDKYFICSIKNDIQTAKTAIIQSPVYYVLNLCRALFYVQEGVVASKQEGGIWAMQMVADHWKPLIQQALEHYQRNLTTPNWNQENLVYFATYMLKKIDFM</sequence>
<dbReference type="CDD" id="cd05403">
    <property type="entry name" value="NT_KNTase_like"/>
    <property type="match status" value="1"/>
</dbReference>
<organism evidence="7 8">
    <name type="scientific">Virgibacillus chiguensis</name>
    <dbReference type="NCBI Taxonomy" id="411959"/>
    <lineage>
        <taxon>Bacteria</taxon>
        <taxon>Bacillati</taxon>
        <taxon>Bacillota</taxon>
        <taxon>Bacilli</taxon>
        <taxon>Bacillales</taxon>
        <taxon>Bacillaceae</taxon>
        <taxon>Virgibacillus</taxon>
    </lineage>
</organism>
<dbReference type="InterPro" id="IPR043519">
    <property type="entry name" value="NT_sf"/>
</dbReference>
<dbReference type="GO" id="GO:0070566">
    <property type="term" value="F:adenylyltransferase activity"/>
    <property type="evidence" value="ECO:0007669"/>
    <property type="project" value="InterPro"/>
</dbReference>
<comment type="catalytic activity">
    <reaction evidence="3 4">
        <text>spectinomycin + ATP = 9-O-adenylylspectinomycin + diphosphate</text>
        <dbReference type="Rhea" id="RHEA:63228"/>
        <dbReference type="ChEBI" id="CHEBI:30616"/>
        <dbReference type="ChEBI" id="CHEBI:33019"/>
        <dbReference type="ChEBI" id="CHEBI:146260"/>
        <dbReference type="ChEBI" id="CHEBI:146261"/>
    </reaction>
</comment>
<dbReference type="EMBL" id="FQXD01000002">
    <property type="protein sequence ID" value="SHG93681.1"/>
    <property type="molecule type" value="Genomic_DNA"/>
</dbReference>
<keyword evidence="4" id="KW-0067">ATP-binding</keyword>
<dbReference type="GO" id="GO:0005524">
    <property type="term" value="F:ATP binding"/>
    <property type="evidence" value="ECO:0007669"/>
    <property type="project" value="UniProtKB-KW"/>
</dbReference>
<evidence type="ECO:0000256" key="3">
    <source>
        <dbReference type="ARBA" id="ARBA00047831"/>
    </source>
</evidence>
<dbReference type="Proteomes" id="UP000184079">
    <property type="component" value="Unassembled WGS sequence"/>
</dbReference>
<dbReference type="InterPro" id="IPR024172">
    <property type="entry name" value="AadA/Aad9"/>
</dbReference>
<evidence type="ECO:0000259" key="6">
    <source>
        <dbReference type="Pfam" id="PF13427"/>
    </source>
</evidence>
<evidence type="ECO:0000256" key="1">
    <source>
        <dbReference type="ARBA" id="ARBA00022679"/>
    </source>
</evidence>
<protein>
    <recommendedName>
        <fullName evidence="4">Spectinomycin 9-adenylyltransferase</fullName>
    </recommendedName>
</protein>
<evidence type="ECO:0000259" key="5">
    <source>
        <dbReference type="Pfam" id="PF01909"/>
    </source>
</evidence>
<feature type="domain" description="Polymerase nucleotidyl transferase" evidence="5">
    <location>
        <begin position="23"/>
        <end position="81"/>
    </location>
</feature>
<feature type="domain" description="Adenylyltransferase AadA C-terminal" evidence="6">
    <location>
        <begin position="144"/>
        <end position="244"/>
    </location>
</feature>
<dbReference type="Gene3D" id="3.30.460.10">
    <property type="entry name" value="Beta Polymerase, domain 2"/>
    <property type="match status" value="1"/>
</dbReference>
<proteinExistence type="predicted"/>
<evidence type="ECO:0000313" key="7">
    <source>
        <dbReference type="EMBL" id="SHG93681.1"/>
    </source>
</evidence>
<evidence type="ECO:0000313" key="8">
    <source>
        <dbReference type="Proteomes" id="UP000184079"/>
    </source>
</evidence>
<dbReference type="OrthoDB" id="5643411at2"/>
<keyword evidence="8" id="KW-1185">Reference proteome</keyword>
<dbReference type="Pfam" id="PF01909">
    <property type="entry name" value="NTP_transf_2"/>
    <property type="match status" value="1"/>
</dbReference>
<dbReference type="InterPro" id="IPR002934">
    <property type="entry name" value="Polymerase_NTP_transf_dom"/>
</dbReference>
<dbReference type="InterPro" id="IPR025184">
    <property type="entry name" value="AadA_C"/>
</dbReference>
<dbReference type="Pfam" id="PF13427">
    <property type="entry name" value="AadA_C"/>
    <property type="match status" value="1"/>
</dbReference>
<dbReference type="GO" id="GO:0046677">
    <property type="term" value="P:response to antibiotic"/>
    <property type="evidence" value="ECO:0007669"/>
    <property type="project" value="UniProtKB-KW"/>
</dbReference>
<dbReference type="SUPFAM" id="SSF81301">
    <property type="entry name" value="Nucleotidyltransferase"/>
    <property type="match status" value="1"/>
</dbReference>
<evidence type="ECO:0000256" key="2">
    <source>
        <dbReference type="ARBA" id="ARBA00023251"/>
    </source>
</evidence>
<dbReference type="RefSeq" id="WP_073005607.1">
    <property type="nucleotide sequence ID" value="NZ_FQXD01000002.1"/>
</dbReference>
<evidence type="ECO:0000256" key="4">
    <source>
        <dbReference type="PIRNR" id="PIRNR000819"/>
    </source>
</evidence>
<accession>A0A1M5NVX1</accession>
<reference evidence="8" key="1">
    <citation type="submission" date="2016-11" db="EMBL/GenBank/DDBJ databases">
        <authorList>
            <person name="Varghese N."/>
            <person name="Submissions S."/>
        </authorList>
    </citation>
    <scope>NUCLEOTIDE SEQUENCE [LARGE SCALE GENOMIC DNA]</scope>
    <source>
        <strain evidence="8">CGMCC 1.6496</strain>
    </source>
</reference>
<gene>
    <name evidence="7" type="ORF">SAMN05421807_102362</name>
</gene>
<dbReference type="AlphaFoldDB" id="A0A1M5NVX1"/>
<keyword evidence="4 7" id="KW-0548">Nucleotidyltransferase</keyword>
<name>A0A1M5NVX1_9BACI</name>
<dbReference type="PROSITE" id="PS51257">
    <property type="entry name" value="PROKAR_LIPOPROTEIN"/>
    <property type="match status" value="1"/>
</dbReference>
<keyword evidence="1 4" id="KW-0808">Transferase</keyword>
<keyword evidence="4" id="KW-0547">Nucleotide-binding</keyword>
<dbReference type="PIRSF" id="PIRSF000819">
    <property type="entry name" value="Streptomycin_3-adenylyltransf"/>
    <property type="match status" value="1"/>
</dbReference>
<keyword evidence="2 4" id="KW-0046">Antibiotic resistance</keyword>